<dbReference type="AlphaFoldDB" id="A0A7C9VC48"/>
<dbReference type="Proteomes" id="UP000481252">
    <property type="component" value="Unassembled WGS sequence"/>
</dbReference>
<dbReference type="PRINTS" id="PR00111">
    <property type="entry name" value="ABHYDROLASE"/>
</dbReference>
<evidence type="ECO:0000313" key="3">
    <source>
        <dbReference type="Proteomes" id="UP000481252"/>
    </source>
</evidence>
<dbReference type="InterPro" id="IPR029058">
    <property type="entry name" value="AB_hydrolase_fold"/>
</dbReference>
<dbReference type="InterPro" id="IPR000073">
    <property type="entry name" value="AB_hydrolase_1"/>
</dbReference>
<dbReference type="EMBL" id="JAAKZG010000004">
    <property type="protein sequence ID" value="NGN41430.1"/>
    <property type="molecule type" value="Genomic_DNA"/>
</dbReference>
<name>A0A7C9VC48_9HYPH</name>
<dbReference type="PANTHER" id="PTHR43798">
    <property type="entry name" value="MONOACYLGLYCEROL LIPASE"/>
    <property type="match status" value="1"/>
</dbReference>
<sequence length="272" mass="29572">MTLTTKTIETSHGPINVRETSGTGTPVLFIHGNSSSSAVFRNQMEGPLGERYRMIAPDLPGHGQSGDAIDPDRSYSMEGYADAMTEVLGLLGVEKAIVFGWSLGGHIGLEMIDRFPGMLGLMITGTPPVSPAEVGDGFKPSPHMGLAAKQDFTDEDVENYAHSTCGEPFEPFMLDTVARTDGRARRLMFEKFSAGTGKDQSVIAATATVPLAVVNGIDEPFVNTDFVSKVKYANLWENETYLIDNSGHAPFWDAQEKFDPIFARFLESVDQK</sequence>
<dbReference type="RefSeq" id="WP_165116935.1">
    <property type="nucleotide sequence ID" value="NZ_JAAKZG010000004.1"/>
</dbReference>
<gene>
    <name evidence="2" type="ORF">G6N74_10155</name>
</gene>
<organism evidence="2 3">
    <name type="scientific">Mesorhizobium zhangyense</name>
    <dbReference type="NCBI Taxonomy" id="1776730"/>
    <lineage>
        <taxon>Bacteria</taxon>
        <taxon>Pseudomonadati</taxon>
        <taxon>Pseudomonadota</taxon>
        <taxon>Alphaproteobacteria</taxon>
        <taxon>Hyphomicrobiales</taxon>
        <taxon>Phyllobacteriaceae</taxon>
        <taxon>Mesorhizobium</taxon>
    </lineage>
</organism>
<proteinExistence type="predicted"/>
<accession>A0A7C9VC48</accession>
<dbReference type="Gene3D" id="3.40.50.1820">
    <property type="entry name" value="alpha/beta hydrolase"/>
    <property type="match status" value="1"/>
</dbReference>
<dbReference type="SUPFAM" id="SSF53474">
    <property type="entry name" value="alpha/beta-Hydrolases"/>
    <property type="match status" value="1"/>
</dbReference>
<dbReference type="GO" id="GO:0016787">
    <property type="term" value="F:hydrolase activity"/>
    <property type="evidence" value="ECO:0007669"/>
    <property type="project" value="UniProtKB-KW"/>
</dbReference>
<evidence type="ECO:0000313" key="2">
    <source>
        <dbReference type="EMBL" id="NGN41430.1"/>
    </source>
</evidence>
<dbReference type="Pfam" id="PF00561">
    <property type="entry name" value="Abhydrolase_1"/>
    <property type="match status" value="1"/>
</dbReference>
<keyword evidence="2" id="KW-0378">Hydrolase</keyword>
<evidence type="ECO:0000259" key="1">
    <source>
        <dbReference type="Pfam" id="PF00561"/>
    </source>
</evidence>
<keyword evidence="3" id="KW-1185">Reference proteome</keyword>
<reference evidence="2 3" key="1">
    <citation type="submission" date="2020-02" db="EMBL/GenBank/DDBJ databases">
        <title>Genome sequence of the type strain CGMCC 1.15528 of Mesorhizobium zhangyense.</title>
        <authorList>
            <person name="Gao J."/>
            <person name="Sun J."/>
        </authorList>
    </citation>
    <scope>NUCLEOTIDE SEQUENCE [LARGE SCALE GENOMIC DNA]</scope>
    <source>
        <strain evidence="2 3">CGMCC 1.15528</strain>
    </source>
</reference>
<dbReference type="InterPro" id="IPR050266">
    <property type="entry name" value="AB_hydrolase_sf"/>
</dbReference>
<feature type="domain" description="AB hydrolase-1" evidence="1">
    <location>
        <begin position="26"/>
        <end position="160"/>
    </location>
</feature>
<protein>
    <submittedName>
        <fullName evidence="2">Alpha/beta hydrolase</fullName>
    </submittedName>
</protein>
<comment type="caution">
    <text evidence="2">The sequence shown here is derived from an EMBL/GenBank/DDBJ whole genome shotgun (WGS) entry which is preliminary data.</text>
</comment>